<keyword evidence="1" id="KW-1133">Transmembrane helix</keyword>
<gene>
    <name evidence="2" type="ORF">GCM10009092_30320</name>
</gene>
<dbReference type="EMBL" id="BAAAEI010000019">
    <property type="protein sequence ID" value="GAA0363882.1"/>
    <property type="molecule type" value="Genomic_DNA"/>
</dbReference>
<reference evidence="2 3" key="1">
    <citation type="journal article" date="2019" name="Int. J. Syst. Evol. Microbiol.">
        <title>The Global Catalogue of Microorganisms (GCM) 10K type strain sequencing project: providing services to taxonomists for standard genome sequencing and annotation.</title>
        <authorList>
            <consortium name="The Broad Institute Genomics Platform"/>
            <consortium name="The Broad Institute Genome Sequencing Center for Infectious Disease"/>
            <person name="Wu L."/>
            <person name="Ma J."/>
        </authorList>
    </citation>
    <scope>NUCLEOTIDE SEQUENCE [LARGE SCALE GENOMIC DNA]</scope>
    <source>
        <strain evidence="2 3">JCM 13378</strain>
    </source>
</reference>
<evidence type="ECO:0000313" key="2">
    <source>
        <dbReference type="EMBL" id="GAA0363882.1"/>
    </source>
</evidence>
<accession>A0ABN0XHD1</accession>
<feature type="transmembrane region" description="Helical" evidence="1">
    <location>
        <begin position="20"/>
        <end position="38"/>
    </location>
</feature>
<evidence type="ECO:0000313" key="3">
    <source>
        <dbReference type="Proteomes" id="UP001501757"/>
    </source>
</evidence>
<keyword evidence="1" id="KW-0812">Transmembrane</keyword>
<sequence length="469" mass="51951">MLDEQIRQSRQASSLGRKKALLIAGLIVVLLLLALFLIRGLQSHPVTETVAQQDVDPQVQEQARRAFKQALLVFEQDIDPVLQQPQLINWQKAQVASLQADKQQALADFAAGDSVSALSRLAKISDAALALQQQWHAAYQQKLTEAQLAFAEGRIRQSQLLLNQGGHIQSHGAQAEALQQRLDVFAQVEQLLKDAQIAEAENDLGKQVALLEQAKSLDPARHELDKLLSDVKTRWRDLQFSNLIEQGFDLLRQNDLQGATTKLEQARKLDSQRPETKVLATQIQATSQSQGLTQLLEQIQAATVADNWQQVAVLTSAGLKRFPNHQQLLQNHQLAGLINKASDRLKQFMADPQRLQDSGIADAARQALVEYQTLGQYSFNLTMQMQSLEQALTDNSQAVSLNLQSDGKTQIQVVGVGQVGQVSERTLQLPPGDYVLLGSREGYRDKRLPVHLQPGGQAVTLILVCDERI</sequence>
<evidence type="ECO:0000256" key="1">
    <source>
        <dbReference type="SAM" id="Phobius"/>
    </source>
</evidence>
<keyword evidence="3" id="KW-1185">Reference proteome</keyword>
<proteinExistence type="predicted"/>
<protein>
    <recommendedName>
        <fullName evidence="4">PEGA domain-containing protein</fullName>
    </recommendedName>
</protein>
<organism evidence="2 3">
    <name type="scientific">Bowmanella denitrificans</name>
    <dbReference type="NCBI Taxonomy" id="366582"/>
    <lineage>
        <taxon>Bacteria</taxon>
        <taxon>Pseudomonadati</taxon>
        <taxon>Pseudomonadota</taxon>
        <taxon>Gammaproteobacteria</taxon>
        <taxon>Alteromonadales</taxon>
        <taxon>Alteromonadaceae</taxon>
        <taxon>Bowmanella</taxon>
    </lineage>
</organism>
<evidence type="ECO:0008006" key="4">
    <source>
        <dbReference type="Google" id="ProtNLM"/>
    </source>
</evidence>
<dbReference type="Proteomes" id="UP001501757">
    <property type="component" value="Unassembled WGS sequence"/>
</dbReference>
<dbReference type="RefSeq" id="WP_343846055.1">
    <property type="nucleotide sequence ID" value="NZ_BAAAEI010000019.1"/>
</dbReference>
<keyword evidence="1" id="KW-0472">Membrane</keyword>
<name>A0ABN0XHD1_9ALTE</name>
<comment type="caution">
    <text evidence="2">The sequence shown here is derived from an EMBL/GenBank/DDBJ whole genome shotgun (WGS) entry which is preliminary data.</text>
</comment>